<evidence type="ECO:0000259" key="1">
    <source>
        <dbReference type="Pfam" id="PF18929"/>
    </source>
</evidence>
<dbReference type="RefSeq" id="WP_054469241.1">
    <property type="nucleotide sequence ID" value="NZ_CP159837.1"/>
</dbReference>
<organism evidence="2">
    <name type="scientific">Planktothricoides raciborskii GIHE-MW2</name>
    <dbReference type="NCBI Taxonomy" id="2792601"/>
    <lineage>
        <taxon>Bacteria</taxon>
        <taxon>Bacillati</taxon>
        <taxon>Cyanobacteriota</taxon>
        <taxon>Cyanophyceae</taxon>
        <taxon>Oscillatoriophycideae</taxon>
        <taxon>Oscillatoriales</taxon>
        <taxon>Oscillatoriaceae</taxon>
        <taxon>Planktothricoides</taxon>
    </lineage>
</organism>
<reference evidence="2" key="1">
    <citation type="submission" date="2024-07" db="EMBL/GenBank/DDBJ databases">
        <authorList>
            <person name="Kim Y.J."/>
            <person name="Jeong J.Y."/>
        </authorList>
    </citation>
    <scope>NUCLEOTIDE SEQUENCE</scope>
    <source>
        <strain evidence="2">GIHE-MW2</strain>
    </source>
</reference>
<protein>
    <submittedName>
        <fullName evidence="2">DUF5678 domain-containing protein</fullName>
    </submittedName>
</protein>
<gene>
    <name evidence="2" type="ORF">ABWT76_000727</name>
</gene>
<dbReference type="InterPro" id="IPR043734">
    <property type="entry name" value="DUF5678"/>
</dbReference>
<evidence type="ECO:0000313" key="2">
    <source>
        <dbReference type="EMBL" id="XCM37918.1"/>
    </source>
</evidence>
<feature type="domain" description="DUF5678" evidence="1">
    <location>
        <begin position="50"/>
        <end position="98"/>
    </location>
</feature>
<dbReference type="Pfam" id="PF18929">
    <property type="entry name" value="DUF5678"/>
    <property type="match status" value="1"/>
</dbReference>
<dbReference type="AlphaFoldDB" id="A0AAU8JGS2"/>
<name>A0AAU8JGS2_9CYAN</name>
<proteinExistence type="predicted"/>
<sequence length="98" mass="11343">MTQLSPPEFSRFKPEPLHDLKEPLEQQISPQEFSKLIQEEQKWLNDHLDELIHQYAGKTVAIEQGHVVGVGNDYSEVCDPFFKQGRGIMPLVFQVPPW</sequence>
<dbReference type="EMBL" id="CP159837">
    <property type="protein sequence ID" value="XCM37918.1"/>
    <property type="molecule type" value="Genomic_DNA"/>
</dbReference>
<accession>A0AAU8JGS2</accession>